<proteinExistence type="predicted"/>
<evidence type="ECO:0000256" key="1">
    <source>
        <dbReference type="ARBA" id="ARBA00023002"/>
    </source>
</evidence>
<evidence type="ECO:0000313" key="3">
    <source>
        <dbReference type="EMBL" id="MQM26780.1"/>
    </source>
</evidence>
<dbReference type="PANTHER" id="PTHR43157">
    <property type="entry name" value="PHOSPHATIDYLINOSITOL-GLYCAN BIOSYNTHESIS CLASS F PROTEIN-RELATED"/>
    <property type="match status" value="1"/>
</dbReference>
<dbReference type="SUPFAM" id="SSF51735">
    <property type="entry name" value="NAD(P)-binding Rossmann-fold domains"/>
    <property type="match status" value="1"/>
</dbReference>
<comment type="caution">
    <text evidence="3">The sequence shown here is derived from an EMBL/GenBank/DDBJ whole genome shotgun (WGS) entry which is preliminary data.</text>
</comment>
<dbReference type="Gene3D" id="3.40.50.720">
    <property type="entry name" value="NAD(P)-binding Rossmann-like Domain"/>
    <property type="match status" value="1"/>
</dbReference>
<keyword evidence="4" id="KW-1185">Reference proteome</keyword>
<dbReference type="InterPro" id="IPR036291">
    <property type="entry name" value="NAD(P)-bd_dom_sf"/>
</dbReference>
<dbReference type="GO" id="GO:0016491">
    <property type="term" value="F:oxidoreductase activity"/>
    <property type="evidence" value="ECO:0007669"/>
    <property type="project" value="UniProtKB-KW"/>
</dbReference>
<accession>A0A6L5GB32</accession>
<dbReference type="PRINTS" id="PR00081">
    <property type="entry name" value="GDHRDH"/>
</dbReference>
<evidence type="ECO:0000313" key="4">
    <source>
        <dbReference type="Proteomes" id="UP000477750"/>
    </source>
</evidence>
<dbReference type="EMBL" id="WIAO01000017">
    <property type="protein sequence ID" value="MQM26780.1"/>
    <property type="molecule type" value="Genomic_DNA"/>
</dbReference>
<keyword evidence="1" id="KW-0560">Oxidoreductase</keyword>
<dbReference type="InterPro" id="IPR002347">
    <property type="entry name" value="SDR_fam"/>
</dbReference>
<evidence type="ECO:0000256" key="2">
    <source>
        <dbReference type="SAM" id="MobiDB-lite"/>
    </source>
</evidence>
<sequence>MSRKWSSADIPDQSGRVFLVTGAGSGLGLETARAVARRGARVVMAVRNTAAGEAAAAQIADEVPGADLEVRKLDLVDLDSVRAFAESFDSGLDVLVNNAGIMTPPRSLSPQGHESQFATNHLGHFALTGLLLDRFQGPDPRVVTVSSLAHRHGRIHFDDLTGERGYAPIKYYGQSKFANMLFGLELERRFRAAGSPAKSLVAHPGFSATGLLRASNTLIRTVGTMVMPLVTQSAADGALPQLYAATAPEAEGGQYIGPDGKRERKGAPVVVQPVPASTDPALARRLWDVSETLTGVRFPLPAAAS</sequence>
<dbReference type="NCBIfam" id="NF004846">
    <property type="entry name" value="PRK06197.1"/>
    <property type="match status" value="1"/>
</dbReference>
<dbReference type="PANTHER" id="PTHR43157:SF31">
    <property type="entry name" value="PHOSPHATIDYLINOSITOL-GLYCAN BIOSYNTHESIS CLASS F PROTEIN"/>
    <property type="match status" value="1"/>
</dbReference>
<dbReference type="Proteomes" id="UP000477750">
    <property type="component" value="Unassembled WGS sequence"/>
</dbReference>
<reference evidence="3 4" key="1">
    <citation type="submission" date="2019-10" db="EMBL/GenBank/DDBJ databases">
        <title>Glycomyces albidus sp. nov., a novel actinomycete isolated from rhizosphere soil of wheat (Triticum aestivum L.).</title>
        <authorList>
            <person name="Qian L."/>
        </authorList>
    </citation>
    <scope>NUCLEOTIDE SEQUENCE [LARGE SCALE GENOMIC DNA]</scope>
    <source>
        <strain evidence="3 4">NEAU-7082</strain>
    </source>
</reference>
<dbReference type="AlphaFoldDB" id="A0A6L5GB32"/>
<name>A0A6L5GB32_9ACTN</name>
<feature type="region of interest" description="Disordered" evidence="2">
    <location>
        <begin position="253"/>
        <end position="273"/>
    </location>
</feature>
<protein>
    <submittedName>
        <fullName evidence="3">SDR family NAD(P)-dependent oxidoreductase</fullName>
    </submittedName>
</protein>
<dbReference type="NCBIfam" id="NF004513">
    <property type="entry name" value="PRK05854.1"/>
    <property type="match status" value="1"/>
</dbReference>
<gene>
    <name evidence="3" type="ORF">GFD30_14550</name>
</gene>
<dbReference type="RefSeq" id="WP_153025939.1">
    <property type="nucleotide sequence ID" value="NZ_WIAO01000017.1"/>
</dbReference>
<organism evidence="3 4">
    <name type="scientific">Glycomyces albidus</name>
    <dbReference type="NCBI Taxonomy" id="2656774"/>
    <lineage>
        <taxon>Bacteria</taxon>
        <taxon>Bacillati</taxon>
        <taxon>Actinomycetota</taxon>
        <taxon>Actinomycetes</taxon>
        <taxon>Glycomycetales</taxon>
        <taxon>Glycomycetaceae</taxon>
        <taxon>Glycomyces</taxon>
    </lineage>
</organism>
<dbReference type="Pfam" id="PF00106">
    <property type="entry name" value="adh_short"/>
    <property type="match status" value="1"/>
</dbReference>